<name>A0A2U1PBC0_ARTAN</name>
<dbReference type="GO" id="GO:0032040">
    <property type="term" value="C:small-subunit processome"/>
    <property type="evidence" value="ECO:0007669"/>
    <property type="project" value="TreeGrafter"/>
</dbReference>
<dbReference type="GO" id="GO:0000462">
    <property type="term" value="P:maturation of SSU-rRNA from tricistronic rRNA transcript (SSU-rRNA, 5.8S rRNA, LSU-rRNA)"/>
    <property type="evidence" value="ECO:0007669"/>
    <property type="project" value="TreeGrafter"/>
</dbReference>
<feature type="repeat" description="WD" evidence="1">
    <location>
        <begin position="72"/>
        <end position="104"/>
    </location>
</feature>
<dbReference type="EMBL" id="PKPP01001398">
    <property type="protein sequence ID" value="PWA83051.1"/>
    <property type="molecule type" value="Genomic_DNA"/>
</dbReference>
<dbReference type="Gene3D" id="2.130.10.10">
    <property type="entry name" value="YVTN repeat-like/Quinoprotein amine dehydrogenase"/>
    <property type="match status" value="1"/>
</dbReference>
<feature type="repeat" description="WD" evidence="1">
    <location>
        <begin position="30"/>
        <end position="61"/>
    </location>
</feature>
<reference evidence="3 4" key="1">
    <citation type="journal article" date="2018" name="Mol. Plant">
        <title>The genome of Artemisia annua provides insight into the evolution of Asteraceae family and artemisinin biosynthesis.</title>
        <authorList>
            <person name="Shen Q."/>
            <person name="Zhang L."/>
            <person name="Liao Z."/>
            <person name="Wang S."/>
            <person name="Yan T."/>
            <person name="Shi P."/>
            <person name="Liu M."/>
            <person name="Fu X."/>
            <person name="Pan Q."/>
            <person name="Wang Y."/>
            <person name="Lv Z."/>
            <person name="Lu X."/>
            <person name="Zhang F."/>
            <person name="Jiang W."/>
            <person name="Ma Y."/>
            <person name="Chen M."/>
            <person name="Hao X."/>
            <person name="Li L."/>
            <person name="Tang Y."/>
            <person name="Lv G."/>
            <person name="Zhou Y."/>
            <person name="Sun X."/>
            <person name="Brodelius P.E."/>
            <person name="Rose J.K.C."/>
            <person name="Tang K."/>
        </authorList>
    </citation>
    <scope>NUCLEOTIDE SEQUENCE [LARGE SCALE GENOMIC DNA]</scope>
    <source>
        <strain evidence="4">cv. Huhao1</strain>
        <tissue evidence="3">Leaf</tissue>
    </source>
</reference>
<evidence type="ECO:0000313" key="4">
    <source>
        <dbReference type="Proteomes" id="UP000245207"/>
    </source>
</evidence>
<dbReference type="InterPro" id="IPR036322">
    <property type="entry name" value="WD40_repeat_dom_sf"/>
</dbReference>
<evidence type="ECO:0000256" key="2">
    <source>
        <dbReference type="SAM" id="MobiDB-lite"/>
    </source>
</evidence>
<comment type="caution">
    <text evidence="3">The sequence shown here is derived from an EMBL/GenBank/DDBJ whole genome shotgun (WGS) entry which is preliminary data.</text>
</comment>
<dbReference type="GO" id="GO:0000028">
    <property type="term" value="P:ribosomal small subunit assembly"/>
    <property type="evidence" value="ECO:0007669"/>
    <property type="project" value="TreeGrafter"/>
</dbReference>
<keyword evidence="1" id="KW-0853">WD repeat</keyword>
<dbReference type="PROSITE" id="PS50294">
    <property type="entry name" value="WD_REPEATS_REGION"/>
    <property type="match status" value="2"/>
</dbReference>
<proteinExistence type="predicted"/>
<dbReference type="PANTHER" id="PTHR19858:SF0">
    <property type="entry name" value="PERIODIC TRYPTOPHAN PROTEIN 2 HOMOLOG"/>
    <property type="match status" value="1"/>
</dbReference>
<dbReference type="Proteomes" id="UP000245207">
    <property type="component" value="Unassembled WGS sequence"/>
</dbReference>
<dbReference type="SMART" id="SM00320">
    <property type="entry name" value="WD40"/>
    <property type="match status" value="2"/>
</dbReference>
<dbReference type="PANTHER" id="PTHR19858">
    <property type="entry name" value="WD40 REPEAT PROTEIN"/>
    <property type="match status" value="1"/>
</dbReference>
<sequence>MDVRDEISRDKRKSKNFLWSMKTGRLLDVLSGHEGQVHGLMFSPATAILASSAWDRTVRLWVVFDGKGLVETFSHTHDVLTIVYCQDGKYLAFNTLDGQIHLWDPIDGLLMYTTEGRRDIAGRRLMTDPRANFAAASTDAIRSKEVEVQVLKPPSQKTRDVIEDIYAVEKPKQNEVNNPQGARNKGGCR</sequence>
<dbReference type="InterPro" id="IPR015943">
    <property type="entry name" value="WD40/YVTN_repeat-like_dom_sf"/>
</dbReference>
<gene>
    <name evidence="3" type="ORF">CTI12_AA172540</name>
</gene>
<dbReference type="PROSITE" id="PS50082">
    <property type="entry name" value="WD_REPEATS_2"/>
    <property type="match status" value="2"/>
</dbReference>
<accession>A0A2U1PBC0</accession>
<organism evidence="3 4">
    <name type="scientific">Artemisia annua</name>
    <name type="common">Sweet wormwood</name>
    <dbReference type="NCBI Taxonomy" id="35608"/>
    <lineage>
        <taxon>Eukaryota</taxon>
        <taxon>Viridiplantae</taxon>
        <taxon>Streptophyta</taxon>
        <taxon>Embryophyta</taxon>
        <taxon>Tracheophyta</taxon>
        <taxon>Spermatophyta</taxon>
        <taxon>Magnoliopsida</taxon>
        <taxon>eudicotyledons</taxon>
        <taxon>Gunneridae</taxon>
        <taxon>Pentapetalae</taxon>
        <taxon>asterids</taxon>
        <taxon>campanulids</taxon>
        <taxon>Asterales</taxon>
        <taxon>Asteraceae</taxon>
        <taxon>Asteroideae</taxon>
        <taxon>Anthemideae</taxon>
        <taxon>Artemisiinae</taxon>
        <taxon>Artemisia</taxon>
    </lineage>
</organism>
<evidence type="ECO:0000313" key="3">
    <source>
        <dbReference type="EMBL" id="PWA83051.1"/>
    </source>
</evidence>
<dbReference type="InterPro" id="IPR001680">
    <property type="entry name" value="WD40_rpt"/>
</dbReference>
<feature type="region of interest" description="Disordered" evidence="2">
    <location>
        <begin position="170"/>
        <end position="189"/>
    </location>
</feature>
<dbReference type="OrthoDB" id="3142434at2759"/>
<dbReference type="AlphaFoldDB" id="A0A2U1PBC0"/>
<dbReference type="SUPFAM" id="SSF50978">
    <property type="entry name" value="WD40 repeat-like"/>
    <property type="match status" value="1"/>
</dbReference>
<protein>
    <submittedName>
        <fullName evidence="3">Periodic tryptophan protein</fullName>
    </submittedName>
</protein>
<dbReference type="GO" id="GO:0034388">
    <property type="term" value="C:Pwp2p-containing subcomplex of 90S preribosome"/>
    <property type="evidence" value="ECO:0007669"/>
    <property type="project" value="TreeGrafter"/>
</dbReference>
<dbReference type="STRING" id="35608.A0A2U1PBC0"/>
<dbReference type="Pfam" id="PF00400">
    <property type="entry name" value="WD40"/>
    <property type="match status" value="2"/>
</dbReference>
<dbReference type="InterPro" id="IPR027145">
    <property type="entry name" value="PWP2"/>
</dbReference>
<keyword evidence="4" id="KW-1185">Reference proteome</keyword>
<evidence type="ECO:0000256" key="1">
    <source>
        <dbReference type="PROSITE-ProRule" id="PRU00221"/>
    </source>
</evidence>